<feature type="region of interest" description="Disordered" evidence="1">
    <location>
        <begin position="472"/>
        <end position="491"/>
    </location>
</feature>
<dbReference type="EMBL" id="JACHDO010000001">
    <property type="protein sequence ID" value="MBB5494185.1"/>
    <property type="molecule type" value="Genomic_DNA"/>
</dbReference>
<keyword evidence="3" id="KW-1185">Reference proteome</keyword>
<reference evidence="2 3" key="1">
    <citation type="submission" date="2020-08" db="EMBL/GenBank/DDBJ databases">
        <title>Sequencing the genomes of 1000 actinobacteria strains.</title>
        <authorList>
            <person name="Klenk H.-P."/>
        </authorList>
    </citation>
    <scope>NUCLEOTIDE SEQUENCE [LARGE SCALE GENOMIC DNA]</scope>
    <source>
        <strain evidence="2 3">DSM 44598</strain>
    </source>
</reference>
<dbReference type="PANTHER" id="PTHR10668:SF105">
    <property type="entry name" value="DEHYDROGENASE-RELATED"/>
    <property type="match status" value="1"/>
</dbReference>
<dbReference type="InterPro" id="IPR036188">
    <property type="entry name" value="FAD/NAD-bd_sf"/>
</dbReference>
<evidence type="ECO:0000313" key="3">
    <source>
        <dbReference type="Proteomes" id="UP000579647"/>
    </source>
</evidence>
<dbReference type="SUPFAM" id="SSF51905">
    <property type="entry name" value="FAD/NAD(P)-binding domain"/>
    <property type="match status" value="1"/>
</dbReference>
<dbReference type="PANTHER" id="PTHR10668">
    <property type="entry name" value="PHYTOENE DEHYDROGENASE"/>
    <property type="match status" value="1"/>
</dbReference>
<dbReference type="AlphaFoldDB" id="A0A840WQR5"/>
<dbReference type="Gene3D" id="3.50.50.60">
    <property type="entry name" value="FAD/NAD(P)-binding domain"/>
    <property type="match status" value="2"/>
</dbReference>
<name>A0A840WQR5_9ACTN</name>
<organism evidence="2 3">
    <name type="scientific">Nocardiopsis metallicus</name>
    <dbReference type="NCBI Taxonomy" id="179819"/>
    <lineage>
        <taxon>Bacteria</taxon>
        <taxon>Bacillati</taxon>
        <taxon>Actinomycetota</taxon>
        <taxon>Actinomycetes</taxon>
        <taxon>Streptosporangiales</taxon>
        <taxon>Nocardiopsidaceae</taxon>
        <taxon>Nocardiopsis</taxon>
    </lineage>
</organism>
<dbReference type="Pfam" id="PF13450">
    <property type="entry name" value="NAD_binding_8"/>
    <property type="match status" value="1"/>
</dbReference>
<comment type="caution">
    <text evidence="2">The sequence shown here is derived from an EMBL/GenBank/DDBJ whole genome shotgun (WGS) entry which is preliminary data.</text>
</comment>
<dbReference type="RefSeq" id="WP_184367288.1">
    <property type="nucleotide sequence ID" value="NZ_BAAAKM010000112.1"/>
</dbReference>
<sequence length="491" mass="51574">MRDADAVVVGSGPNGLAAAVTMARAGLRVAVYERDDVVGGGLRTLALLDSDIRHDICSAVHPLAGSSRFLREFDLAARGVRMLRPEVSYAHPLPGGGAALAYADLDATCAELGEDGPRWRSLMEPLVGRGHRVTDLFLSDQRSLPDPVAAALVASRILPHGWGRGPFTTERARALFAGVAGHVTGPLPSLPGAAVALLLGHLAHAPGGWPLPRGGSAEIADALVADLRAHGGVIHTGADVTDLRDLPPARSMLLDVAPRGFLSMAGELLPDRYRATLRRFRYGPGAAKADFLVSAPVPWAAPEVGRAGTVHLGGTQEQMFRAETETARGRPVAEPFVLLVDPAVTDPGRGAPGRRPVWAYAHVPNGDTRDPVELVRRRVEGYAPGFGDTVIAARGMSAARLEEYDPNYVGGDIAAGAMTVRQTLMRPAPRVDPYRTPLRGVYLCSASTPPGPGAHGMSGYLAALSALSREHGIRTPPDLSPRSPSPTPDGC</sequence>
<dbReference type="PRINTS" id="PR00411">
    <property type="entry name" value="PNDRDTASEI"/>
</dbReference>
<protein>
    <submittedName>
        <fullName evidence="2">Phytoene dehydrogenase-like protein</fullName>
    </submittedName>
</protein>
<evidence type="ECO:0000313" key="2">
    <source>
        <dbReference type="EMBL" id="MBB5494185.1"/>
    </source>
</evidence>
<accession>A0A840WQR5</accession>
<gene>
    <name evidence="2" type="ORF">HNR07_005322</name>
</gene>
<proteinExistence type="predicted"/>
<evidence type="ECO:0000256" key="1">
    <source>
        <dbReference type="SAM" id="MobiDB-lite"/>
    </source>
</evidence>
<dbReference type="Proteomes" id="UP000579647">
    <property type="component" value="Unassembled WGS sequence"/>
</dbReference>